<dbReference type="AlphaFoldDB" id="A0A5B7D6W9"/>
<keyword evidence="4" id="KW-1185">Reference proteome</keyword>
<dbReference type="OrthoDB" id="10005095at2759"/>
<dbReference type="PROSITE" id="PS50835">
    <property type="entry name" value="IG_LIKE"/>
    <property type="match status" value="1"/>
</dbReference>
<feature type="region of interest" description="Disordered" evidence="1">
    <location>
        <begin position="59"/>
        <end position="84"/>
    </location>
</feature>
<name>A0A5B7D6W9_PORTR</name>
<evidence type="ECO:0000313" key="4">
    <source>
        <dbReference type="Proteomes" id="UP000324222"/>
    </source>
</evidence>
<dbReference type="PANTHER" id="PTHR45889">
    <property type="entry name" value="IG-LIKE DOMAIN-CONTAINING PROTEIN"/>
    <property type="match status" value="1"/>
</dbReference>
<dbReference type="SMART" id="SM00409">
    <property type="entry name" value="IG"/>
    <property type="match status" value="1"/>
</dbReference>
<dbReference type="Gene3D" id="2.60.40.10">
    <property type="entry name" value="Immunoglobulins"/>
    <property type="match status" value="1"/>
</dbReference>
<gene>
    <name evidence="3" type="primary">ROR1</name>
    <name evidence="3" type="ORF">E2C01_009874</name>
</gene>
<reference evidence="3 4" key="1">
    <citation type="submission" date="2019-05" db="EMBL/GenBank/DDBJ databases">
        <title>Another draft genome of Portunus trituberculatus and its Hox gene families provides insights of decapod evolution.</title>
        <authorList>
            <person name="Jeong J.-H."/>
            <person name="Song I."/>
            <person name="Kim S."/>
            <person name="Choi T."/>
            <person name="Kim D."/>
            <person name="Ryu S."/>
            <person name="Kim W."/>
        </authorList>
    </citation>
    <scope>NUCLEOTIDE SEQUENCE [LARGE SCALE GENOMIC DNA]</scope>
    <source>
        <tissue evidence="3">Muscle</tissue>
    </source>
</reference>
<protein>
    <submittedName>
        <fullName evidence="3">Inactive tyrosine-protein kinase transmembrane receptor ROR1</fullName>
    </submittedName>
</protein>
<dbReference type="EMBL" id="VSRR010000555">
    <property type="protein sequence ID" value="MPC17029.1"/>
    <property type="molecule type" value="Genomic_DNA"/>
</dbReference>
<proteinExistence type="predicted"/>
<feature type="domain" description="Ig-like" evidence="2">
    <location>
        <begin position="92"/>
        <end position="214"/>
    </location>
</feature>
<dbReference type="SMART" id="SM00408">
    <property type="entry name" value="IGc2"/>
    <property type="match status" value="1"/>
</dbReference>
<dbReference type="SUPFAM" id="SSF48726">
    <property type="entry name" value="Immunoglobulin"/>
    <property type="match status" value="1"/>
</dbReference>
<keyword evidence="3" id="KW-0418">Kinase</keyword>
<dbReference type="GO" id="GO:0016301">
    <property type="term" value="F:kinase activity"/>
    <property type="evidence" value="ECO:0007669"/>
    <property type="project" value="UniProtKB-KW"/>
</dbReference>
<dbReference type="Proteomes" id="UP000324222">
    <property type="component" value="Unassembled WGS sequence"/>
</dbReference>
<dbReference type="PANTHER" id="PTHR45889:SF8">
    <property type="entry name" value="IG-LIKE DOMAIN-CONTAINING PROTEIN"/>
    <property type="match status" value="1"/>
</dbReference>
<evidence type="ECO:0000256" key="1">
    <source>
        <dbReference type="SAM" id="MobiDB-lite"/>
    </source>
</evidence>
<keyword evidence="3" id="KW-0472">Membrane</keyword>
<evidence type="ECO:0000259" key="2">
    <source>
        <dbReference type="PROSITE" id="PS50835"/>
    </source>
</evidence>
<dbReference type="InterPro" id="IPR013783">
    <property type="entry name" value="Ig-like_fold"/>
</dbReference>
<accession>A0A5B7D6W9</accession>
<dbReference type="InterPro" id="IPR003599">
    <property type="entry name" value="Ig_sub"/>
</dbReference>
<keyword evidence="3" id="KW-0675">Receptor</keyword>
<dbReference type="InterPro" id="IPR007110">
    <property type="entry name" value="Ig-like_dom"/>
</dbReference>
<dbReference type="Pfam" id="PF13927">
    <property type="entry name" value="Ig_3"/>
    <property type="match status" value="1"/>
</dbReference>
<evidence type="ECO:0000313" key="3">
    <source>
        <dbReference type="EMBL" id="MPC17029.1"/>
    </source>
</evidence>
<dbReference type="InterPro" id="IPR036179">
    <property type="entry name" value="Ig-like_dom_sf"/>
</dbReference>
<feature type="compositionally biased region" description="Low complexity" evidence="1">
    <location>
        <begin position="59"/>
        <end position="83"/>
    </location>
</feature>
<sequence length="227" mass="25303">MCEVRDGNLIGRNTAVVRLFHTSPRHSDTRSAGQGLLLPTGVLHTLLLLPNPSPCSYSSSSSSYSYPHPPTNSSSPSYSYPHHLPVPPPPSPSLRNYYGLDYCYLSTGLNDTSSSLKVIRLLRNQTKGSGDNVRLKCEFTGDPPPSRFKWYKNEAPVIEEKGRVNIRKYKLKADGVPIYGTKLTIKDLEIHDKGFYRCEASNGDEKVESTGILMVKLEMWPFTINTP</sequence>
<dbReference type="CDD" id="cd00096">
    <property type="entry name" value="Ig"/>
    <property type="match status" value="1"/>
</dbReference>
<comment type="caution">
    <text evidence="3">The sequence shown here is derived from an EMBL/GenBank/DDBJ whole genome shotgun (WGS) entry which is preliminary data.</text>
</comment>
<organism evidence="3 4">
    <name type="scientific">Portunus trituberculatus</name>
    <name type="common">Swimming crab</name>
    <name type="synonym">Neptunus trituberculatus</name>
    <dbReference type="NCBI Taxonomy" id="210409"/>
    <lineage>
        <taxon>Eukaryota</taxon>
        <taxon>Metazoa</taxon>
        <taxon>Ecdysozoa</taxon>
        <taxon>Arthropoda</taxon>
        <taxon>Crustacea</taxon>
        <taxon>Multicrustacea</taxon>
        <taxon>Malacostraca</taxon>
        <taxon>Eumalacostraca</taxon>
        <taxon>Eucarida</taxon>
        <taxon>Decapoda</taxon>
        <taxon>Pleocyemata</taxon>
        <taxon>Brachyura</taxon>
        <taxon>Eubrachyura</taxon>
        <taxon>Portunoidea</taxon>
        <taxon>Portunidae</taxon>
        <taxon>Portuninae</taxon>
        <taxon>Portunus</taxon>
    </lineage>
</organism>
<keyword evidence="3" id="KW-0808">Transferase</keyword>
<keyword evidence="3" id="KW-0812">Transmembrane</keyword>
<dbReference type="InterPro" id="IPR003598">
    <property type="entry name" value="Ig_sub2"/>
</dbReference>